<evidence type="ECO:0000313" key="2">
    <source>
        <dbReference type="Proteomes" id="UP001055811"/>
    </source>
</evidence>
<reference evidence="2" key="1">
    <citation type="journal article" date="2022" name="Mol. Ecol. Resour.">
        <title>The genomes of chicory, endive, great burdock and yacon provide insights into Asteraceae palaeo-polyploidization history and plant inulin production.</title>
        <authorList>
            <person name="Fan W."/>
            <person name="Wang S."/>
            <person name="Wang H."/>
            <person name="Wang A."/>
            <person name="Jiang F."/>
            <person name="Liu H."/>
            <person name="Zhao H."/>
            <person name="Xu D."/>
            <person name="Zhang Y."/>
        </authorList>
    </citation>
    <scope>NUCLEOTIDE SEQUENCE [LARGE SCALE GENOMIC DNA]</scope>
    <source>
        <strain evidence="2">cv. Punajuju</strain>
    </source>
</reference>
<comment type="caution">
    <text evidence="1">The sequence shown here is derived from an EMBL/GenBank/DDBJ whole genome shotgun (WGS) entry which is preliminary data.</text>
</comment>
<keyword evidence="2" id="KW-1185">Reference proteome</keyword>
<dbReference type="EMBL" id="CM042013">
    <property type="protein sequence ID" value="KAI3737045.1"/>
    <property type="molecule type" value="Genomic_DNA"/>
</dbReference>
<accession>A0ACB9CS54</accession>
<reference evidence="1 2" key="2">
    <citation type="journal article" date="2022" name="Mol. Ecol. Resour.">
        <title>The genomes of chicory, endive, great burdock and yacon provide insights into Asteraceae paleo-polyploidization history and plant inulin production.</title>
        <authorList>
            <person name="Fan W."/>
            <person name="Wang S."/>
            <person name="Wang H."/>
            <person name="Wang A."/>
            <person name="Jiang F."/>
            <person name="Liu H."/>
            <person name="Zhao H."/>
            <person name="Xu D."/>
            <person name="Zhang Y."/>
        </authorList>
    </citation>
    <scope>NUCLEOTIDE SEQUENCE [LARGE SCALE GENOMIC DNA]</scope>
    <source>
        <strain evidence="2">cv. Punajuju</strain>
        <tissue evidence="1">Leaves</tissue>
    </source>
</reference>
<proteinExistence type="predicted"/>
<protein>
    <submittedName>
        <fullName evidence="1">Uncharacterized protein</fullName>
    </submittedName>
</protein>
<organism evidence="1 2">
    <name type="scientific">Cichorium intybus</name>
    <name type="common">Chicory</name>
    <dbReference type="NCBI Taxonomy" id="13427"/>
    <lineage>
        <taxon>Eukaryota</taxon>
        <taxon>Viridiplantae</taxon>
        <taxon>Streptophyta</taxon>
        <taxon>Embryophyta</taxon>
        <taxon>Tracheophyta</taxon>
        <taxon>Spermatophyta</taxon>
        <taxon>Magnoliopsida</taxon>
        <taxon>eudicotyledons</taxon>
        <taxon>Gunneridae</taxon>
        <taxon>Pentapetalae</taxon>
        <taxon>asterids</taxon>
        <taxon>campanulids</taxon>
        <taxon>Asterales</taxon>
        <taxon>Asteraceae</taxon>
        <taxon>Cichorioideae</taxon>
        <taxon>Cichorieae</taxon>
        <taxon>Cichoriinae</taxon>
        <taxon>Cichorium</taxon>
    </lineage>
</organism>
<evidence type="ECO:0000313" key="1">
    <source>
        <dbReference type="EMBL" id="KAI3737045.1"/>
    </source>
</evidence>
<gene>
    <name evidence="1" type="ORF">L2E82_27040</name>
</gene>
<sequence>MEGISSSGEKESTGVQTAEFNLSDDQVNWTFMECVVQGIIETQHVEALEILLQGLCGVHRERLRVHELCLKSGPNLGSEASEVRLLCDLEQPEPTWTVRHVGGSMRGAGADQISVLVRTMVESKVSKNVLRLFYLLGYKLDHELLRVGFAFHFQRGAQIAVTVSSVNKMLKLHATDEAVPVTPGIQLVEVTAPASAENYNEVATAVSYFCEYLAPLLHLSKPGVSTGVVPTAAAAAASLMSYGGTTIM</sequence>
<name>A0ACB9CS54_CICIN</name>
<dbReference type="Proteomes" id="UP001055811">
    <property type="component" value="Linkage Group LG05"/>
</dbReference>